<sequence>MKKLERSQQGQVIAPASIAIKKEAFDNRQETAIYWLGGGAAMINSHGTNLLIDPVLEGFDLPLLIENPLPIEEVGKVDGVLITHIDNDHFSRPTLKDIREQTFSYHAPHYVAEQMQKEGLPGTGHDIYDTFSIGTMKIRLTPACHNWQNGSSKYNFRYWKEEDYCGYWIDTQDGSIWMPGDSKLLHSQLHMPDPDAILFDFADNDWHITLEGAIQLANNYPKADLICIHWGTVDAPEMTPFNGDPEILKERIQTPERLHILAPGEKFVLIKKKDC</sequence>
<protein>
    <submittedName>
        <fullName evidence="3">MBL fold metallo-hydrolase</fullName>
    </submittedName>
</protein>
<dbReference type="PANTHER" id="PTHR43546:SF9">
    <property type="entry name" value="L-ASCORBATE-6-PHOSPHATE LACTONASE ULAG-RELATED"/>
    <property type="match status" value="1"/>
</dbReference>
<dbReference type="AlphaFoldDB" id="A0A1U7NP14"/>
<evidence type="ECO:0000313" key="4">
    <source>
        <dbReference type="Proteomes" id="UP000186705"/>
    </source>
</evidence>
<reference evidence="3 4" key="1">
    <citation type="submission" date="2016-11" db="EMBL/GenBank/DDBJ databases">
        <title>Description of two novel members of the family Erysipelotrichaceae: Ileibacterium lipovorans gen. nov., sp. nov. and Dubosiella newyorkensis, gen. nov., sp. nov.</title>
        <authorList>
            <person name="Cox L.M."/>
            <person name="Sohn J."/>
            <person name="Tyrrell K.L."/>
            <person name="Citron D.M."/>
            <person name="Lawson P.A."/>
            <person name="Patel N.B."/>
            <person name="Iizumi T."/>
            <person name="Perez-Perez G.I."/>
            <person name="Goldstein E.J."/>
            <person name="Blaser M.J."/>
        </authorList>
    </citation>
    <scope>NUCLEOTIDE SEQUENCE [LARGE SCALE GENOMIC DNA]</scope>
    <source>
        <strain evidence="3 4">NYU-BL-A4</strain>
    </source>
</reference>
<evidence type="ECO:0000259" key="2">
    <source>
        <dbReference type="Pfam" id="PF12706"/>
    </source>
</evidence>
<keyword evidence="1 3" id="KW-0378">Hydrolase</keyword>
<name>A0A1U7NP14_9FIRM</name>
<dbReference type="GeneID" id="78275030"/>
<dbReference type="SUPFAM" id="SSF56281">
    <property type="entry name" value="Metallo-hydrolase/oxidoreductase"/>
    <property type="match status" value="1"/>
</dbReference>
<dbReference type="GO" id="GO:0016787">
    <property type="term" value="F:hydrolase activity"/>
    <property type="evidence" value="ECO:0007669"/>
    <property type="project" value="UniProtKB-KW"/>
</dbReference>
<gene>
    <name evidence="3" type="ORF">BO225_03590</name>
</gene>
<dbReference type="EMBL" id="MPKA01000054">
    <property type="protein sequence ID" value="OLU47211.1"/>
    <property type="molecule type" value="Genomic_DNA"/>
</dbReference>
<dbReference type="Proteomes" id="UP000186705">
    <property type="component" value="Unassembled WGS sequence"/>
</dbReference>
<keyword evidence="4" id="KW-1185">Reference proteome</keyword>
<accession>A0A1U7NP14</accession>
<comment type="caution">
    <text evidence="3">The sequence shown here is derived from an EMBL/GenBank/DDBJ whole genome shotgun (WGS) entry which is preliminary data.</text>
</comment>
<dbReference type="STRING" id="1862672.BO225_03590"/>
<dbReference type="InterPro" id="IPR050114">
    <property type="entry name" value="UPF0173_UPF0282_UlaG_hydrolase"/>
</dbReference>
<dbReference type="OrthoDB" id="9789133at2"/>
<dbReference type="Pfam" id="PF12706">
    <property type="entry name" value="Lactamase_B_2"/>
    <property type="match status" value="1"/>
</dbReference>
<dbReference type="RefSeq" id="WP_076340917.1">
    <property type="nucleotide sequence ID" value="NZ_CAPDDE010000043.1"/>
</dbReference>
<dbReference type="InterPro" id="IPR001279">
    <property type="entry name" value="Metallo-B-lactamas"/>
</dbReference>
<dbReference type="InterPro" id="IPR036866">
    <property type="entry name" value="RibonucZ/Hydroxyglut_hydro"/>
</dbReference>
<evidence type="ECO:0000256" key="1">
    <source>
        <dbReference type="ARBA" id="ARBA00022801"/>
    </source>
</evidence>
<organism evidence="3 4">
    <name type="scientific">Dubosiella newyorkensis</name>
    <dbReference type="NCBI Taxonomy" id="1862672"/>
    <lineage>
        <taxon>Bacteria</taxon>
        <taxon>Bacillati</taxon>
        <taxon>Bacillota</taxon>
        <taxon>Erysipelotrichia</taxon>
        <taxon>Erysipelotrichales</taxon>
        <taxon>Erysipelotrichaceae</taxon>
        <taxon>Dubosiella</taxon>
    </lineage>
</organism>
<dbReference type="PANTHER" id="PTHR43546">
    <property type="entry name" value="UPF0173 METAL-DEPENDENT HYDROLASE MJ1163-RELATED"/>
    <property type="match status" value="1"/>
</dbReference>
<proteinExistence type="predicted"/>
<feature type="domain" description="Metallo-beta-lactamase" evidence="2">
    <location>
        <begin position="48"/>
        <end position="230"/>
    </location>
</feature>
<evidence type="ECO:0000313" key="3">
    <source>
        <dbReference type="EMBL" id="OLU47211.1"/>
    </source>
</evidence>
<dbReference type="Gene3D" id="3.60.15.10">
    <property type="entry name" value="Ribonuclease Z/Hydroxyacylglutathione hydrolase-like"/>
    <property type="match status" value="1"/>
</dbReference>